<reference evidence="2" key="2">
    <citation type="journal article" date="2007" name="Science">
        <title>Draft genome sequence of the sexually transmitted pathogen Trichomonas vaginalis.</title>
        <authorList>
            <person name="Carlton J.M."/>
            <person name="Hirt R.P."/>
            <person name="Silva J.C."/>
            <person name="Delcher A.L."/>
            <person name="Schatz M."/>
            <person name="Zhao Q."/>
            <person name="Wortman J.R."/>
            <person name="Bidwell S.L."/>
            <person name="Alsmark U.C.M."/>
            <person name="Besteiro S."/>
            <person name="Sicheritz-Ponten T."/>
            <person name="Noel C.J."/>
            <person name="Dacks J.B."/>
            <person name="Foster P.G."/>
            <person name="Simillion C."/>
            <person name="Van de Peer Y."/>
            <person name="Miranda-Saavedra D."/>
            <person name="Barton G.J."/>
            <person name="Westrop G.D."/>
            <person name="Mueller S."/>
            <person name="Dessi D."/>
            <person name="Fiori P.L."/>
            <person name="Ren Q."/>
            <person name="Paulsen I."/>
            <person name="Zhang H."/>
            <person name="Bastida-Corcuera F.D."/>
            <person name="Simoes-Barbosa A."/>
            <person name="Brown M.T."/>
            <person name="Hayes R.D."/>
            <person name="Mukherjee M."/>
            <person name="Okumura C.Y."/>
            <person name="Schneider R."/>
            <person name="Smith A.J."/>
            <person name="Vanacova S."/>
            <person name="Villalvazo M."/>
            <person name="Haas B.J."/>
            <person name="Pertea M."/>
            <person name="Feldblyum T.V."/>
            <person name="Utterback T.R."/>
            <person name="Shu C.L."/>
            <person name="Osoegawa K."/>
            <person name="de Jong P.J."/>
            <person name="Hrdy I."/>
            <person name="Horvathova L."/>
            <person name="Zubacova Z."/>
            <person name="Dolezal P."/>
            <person name="Malik S.B."/>
            <person name="Logsdon J.M. Jr."/>
            <person name="Henze K."/>
            <person name="Gupta A."/>
            <person name="Wang C.C."/>
            <person name="Dunne R.L."/>
            <person name="Upcroft J.A."/>
            <person name="Upcroft P."/>
            <person name="White O."/>
            <person name="Salzberg S.L."/>
            <person name="Tang P."/>
            <person name="Chiu C.-H."/>
            <person name="Lee Y.-S."/>
            <person name="Embley T.M."/>
            <person name="Coombs G.H."/>
            <person name="Mottram J.C."/>
            <person name="Tachezy J."/>
            <person name="Fraser-Liggett C.M."/>
            <person name="Johnson P.J."/>
        </authorList>
    </citation>
    <scope>NUCLEOTIDE SEQUENCE [LARGE SCALE GENOMIC DNA]</scope>
    <source>
        <strain evidence="2">G3</strain>
    </source>
</reference>
<reference evidence="2" key="1">
    <citation type="submission" date="2006-10" db="EMBL/GenBank/DDBJ databases">
        <authorList>
            <person name="Amadeo P."/>
            <person name="Zhao Q."/>
            <person name="Wortman J."/>
            <person name="Fraser-Liggett C."/>
            <person name="Carlton J."/>
        </authorList>
    </citation>
    <scope>NUCLEOTIDE SEQUENCE</scope>
    <source>
        <strain evidence="2">G3</strain>
    </source>
</reference>
<protein>
    <submittedName>
        <fullName evidence="2">Uncharacterized protein</fullName>
    </submittedName>
</protein>
<dbReference type="KEGG" id="tva:4749893"/>
<dbReference type="VEuPathDB" id="TrichDB:TVAGG3_0969110"/>
<proteinExistence type="predicted"/>
<organism evidence="2 3">
    <name type="scientific">Trichomonas vaginalis (strain ATCC PRA-98 / G3)</name>
    <dbReference type="NCBI Taxonomy" id="412133"/>
    <lineage>
        <taxon>Eukaryota</taxon>
        <taxon>Metamonada</taxon>
        <taxon>Parabasalia</taxon>
        <taxon>Trichomonadida</taxon>
        <taxon>Trichomonadidae</taxon>
        <taxon>Trichomonas</taxon>
    </lineage>
</organism>
<dbReference type="Proteomes" id="UP000001542">
    <property type="component" value="Unassembled WGS sequence"/>
</dbReference>
<evidence type="ECO:0000313" key="2">
    <source>
        <dbReference type="EMBL" id="EAX92187.1"/>
    </source>
</evidence>
<dbReference type="RefSeq" id="XP_001305117.1">
    <property type="nucleotide sequence ID" value="XM_001305116.1"/>
</dbReference>
<evidence type="ECO:0000256" key="1">
    <source>
        <dbReference type="SAM" id="MobiDB-lite"/>
    </source>
</evidence>
<accession>A2FSC8</accession>
<evidence type="ECO:0000313" key="3">
    <source>
        <dbReference type="Proteomes" id="UP000001542"/>
    </source>
</evidence>
<name>A2FSC8_TRIV3</name>
<keyword evidence="3" id="KW-1185">Reference proteome</keyword>
<feature type="compositionally biased region" description="Low complexity" evidence="1">
    <location>
        <begin position="12"/>
        <end position="30"/>
    </location>
</feature>
<dbReference type="InParanoid" id="A2FSC8"/>
<feature type="region of interest" description="Disordered" evidence="1">
    <location>
        <begin position="1"/>
        <end position="75"/>
    </location>
</feature>
<feature type="compositionally biased region" description="Basic and acidic residues" evidence="1">
    <location>
        <begin position="1"/>
        <end position="11"/>
    </location>
</feature>
<dbReference type="EMBL" id="DS113983">
    <property type="protein sequence ID" value="EAX92187.1"/>
    <property type="molecule type" value="Genomic_DNA"/>
</dbReference>
<gene>
    <name evidence="2" type="ORF">TVAG_386110</name>
</gene>
<sequence>MCKEIDSDSGTRESISSRTTKSTTTYSLPSPEEPPKQIIDQIRLPDHTTGLGGDPYKITLQNDLGDLDISDLSGK</sequence>
<dbReference type="AlphaFoldDB" id="A2FSC8"/>